<proteinExistence type="predicted"/>
<dbReference type="InterPro" id="IPR012386">
    <property type="entry name" value="Cyclic-nucl_3Pdiesterase"/>
</dbReference>
<evidence type="ECO:0000313" key="2">
    <source>
        <dbReference type="Proteomes" id="UP001597185"/>
    </source>
</evidence>
<dbReference type="AlphaFoldDB" id="A0ABD6C1Y6"/>
<dbReference type="Gene3D" id="3.90.1140.10">
    <property type="entry name" value="Cyclic phosphodiesterase"/>
    <property type="match status" value="1"/>
</dbReference>
<sequence length="76" mass="8284">MFDLHQRARDALSLPSEAYFPHLSLVYSDMSVSRRIAVAVAIDTGSLPENAQLSTLNLADTTGPISTWKPVISVQL</sequence>
<name>A0ABD6C1Y6_9EURY</name>
<accession>A0ABD6C1Y6</accession>
<protein>
    <recommendedName>
        <fullName evidence="3">2'-5' RNA ligase family protein</fullName>
    </recommendedName>
</protein>
<dbReference type="Pfam" id="PF07823">
    <property type="entry name" value="CPDase"/>
    <property type="match status" value="1"/>
</dbReference>
<evidence type="ECO:0000313" key="1">
    <source>
        <dbReference type="EMBL" id="MFD1571282.1"/>
    </source>
</evidence>
<dbReference type="Proteomes" id="UP001597185">
    <property type="component" value="Unassembled WGS sequence"/>
</dbReference>
<dbReference type="RefSeq" id="WP_379812329.1">
    <property type="nucleotide sequence ID" value="NZ_JBHUDB010000010.1"/>
</dbReference>
<dbReference type="EMBL" id="JBHUDB010000010">
    <property type="protein sequence ID" value="MFD1571282.1"/>
    <property type="molecule type" value="Genomic_DNA"/>
</dbReference>
<reference evidence="1 2" key="1">
    <citation type="journal article" date="2019" name="Int. J. Syst. Evol. Microbiol.">
        <title>The Global Catalogue of Microorganisms (GCM) 10K type strain sequencing project: providing services to taxonomists for standard genome sequencing and annotation.</title>
        <authorList>
            <consortium name="The Broad Institute Genomics Platform"/>
            <consortium name="The Broad Institute Genome Sequencing Center for Infectious Disease"/>
            <person name="Wu L."/>
            <person name="Ma J."/>
        </authorList>
    </citation>
    <scope>NUCLEOTIDE SEQUENCE [LARGE SCALE GENOMIC DNA]</scope>
    <source>
        <strain evidence="1 2">CGMCC 1.12689</strain>
    </source>
</reference>
<evidence type="ECO:0008006" key="3">
    <source>
        <dbReference type="Google" id="ProtNLM"/>
    </source>
</evidence>
<keyword evidence="2" id="KW-1185">Reference proteome</keyword>
<gene>
    <name evidence="1" type="ORF">ACFR9T_11895</name>
</gene>
<organism evidence="1 2">
    <name type="scientific">Halorubrum laminariae</name>
    <dbReference type="NCBI Taxonomy" id="1433523"/>
    <lineage>
        <taxon>Archaea</taxon>
        <taxon>Methanobacteriati</taxon>
        <taxon>Methanobacteriota</taxon>
        <taxon>Stenosarchaea group</taxon>
        <taxon>Halobacteria</taxon>
        <taxon>Halobacteriales</taxon>
        <taxon>Haloferacaceae</taxon>
        <taxon>Halorubrum</taxon>
    </lineage>
</organism>
<comment type="caution">
    <text evidence="1">The sequence shown here is derived from an EMBL/GenBank/DDBJ whole genome shotgun (WGS) entry which is preliminary data.</text>
</comment>